<name>A0ACB7VIU9_DIOAL</name>
<evidence type="ECO:0000313" key="2">
    <source>
        <dbReference type="Proteomes" id="UP000827976"/>
    </source>
</evidence>
<dbReference type="EMBL" id="CM037018">
    <property type="protein sequence ID" value="KAH7674106.1"/>
    <property type="molecule type" value="Genomic_DNA"/>
</dbReference>
<dbReference type="Proteomes" id="UP000827976">
    <property type="component" value="Chromosome 8"/>
</dbReference>
<sequence length="111" mass="12972">MNINGYILYLIKEFWHKEVLLPNGEVIDFQPSLVNCQGKYSEPSDSGIIPVGIFSELLLTIYLSSFDILFMDEYPDFEYRRYGHDVFIAVPHDKKGIENFLDVKIHNKIKQ</sequence>
<proteinExistence type="predicted"/>
<comment type="caution">
    <text evidence="1">The sequence shown here is derived from an EMBL/GenBank/DDBJ whole genome shotgun (WGS) entry which is preliminary data.</text>
</comment>
<protein>
    <submittedName>
        <fullName evidence="1">Uncharacterized protein</fullName>
    </submittedName>
</protein>
<evidence type="ECO:0000313" key="1">
    <source>
        <dbReference type="EMBL" id="KAH7674106.1"/>
    </source>
</evidence>
<keyword evidence="2" id="KW-1185">Reference proteome</keyword>
<gene>
    <name evidence="1" type="ORF">IHE45_08G050000</name>
</gene>
<accession>A0ACB7VIU9</accession>
<organism evidence="1 2">
    <name type="scientific">Dioscorea alata</name>
    <name type="common">Purple yam</name>
    <dbReference type="NCBI Taxonomy" id="55571"/>
    <lineage>
        <taxon>Eukaryota</taxon>
        <taxon>Viridiplantae</taxon>
        <taxon>Streptophyta</taxon>
        <taxon>Embryophyta</taxon>
        <taxon>Tracheophyta</taxon>
        <taxon>Spermatophyta</taxon>
        <taxon>Magnoliopsida</taxon>
        <taxon>Liliopsida</taxon>
        <taxon>Dioscoreales</taxon>
        <taxon>Dioscoreaceae</taxon>
        <taxon>Dioscorea</taxon>
    </lineage>
</organism>
<reference evidence="2" key="1">
    <citation type="journal article" date="2022" name="Nat. Commun.">
        <title>Chromosome evolution and the genetic basis of agronomically important traits in greater yam.</title>
        <authorList>
            <person name="Bredeson J.V."/>
            <person name="Lyons J.B."/>
            <person name="Oniyinde I.O."/>
            <person name="Okereke N.R."/>
            <person name="Kolade O."/>
            <person name="Nnabue I."/>
            <person name="Nwadili C.O."/>
            <person name="Hribova E."/>
            <person name="Parker M."/>
            <person name="Nwogha J."/>
            <person name="Shu S."/>
            <person name="Carlson J."/>
            <person name="Kariba R."/>
            <person name="Muthemba S."/>
            <person name="Knop K."/>
            <person name="Barton G.J."/>
            <person name="Sherwood A.V."/>
            <person name="Lopez-Montes A."/>
            <person name="Asiedu R."/>
            <person name="Jamnadass R."/>
            <person name="Muchugi A."/>
            <person name="Goodstein D."/>
            <person name="Egesi C.N."/>
            <person name="Featherston J."/>
            <person name="Asfaw A."/>
            <person name="Simpson G.G."/>
            <person name="Dolezel J."/>
            <person name="Hendre P.S."/>
            <person name="Van Deynze A."/>
            <person name="Kumar P.L."/>
            <person name="Obidiegwu J.E."/>
            <person name="Bhattacharjee R."/>
            <person name="Rokhsar D.S."/>
        </authorList>
    </citation>
    <scope>NUCLEOTIDE SEQUENCE [LARGE SCALE GENOMIC DNA]</scope>
    <source>
        <strain evidence="2">cv. TDa95/00328</strain>
    </source>
</reference>